<evidence type="ECO:0000313" key="1">
    <source>
        <dbReference type="EMBL" id="MTV31964.1"/>
    </source>
</evidence>
<sequence>MSFHAPLACIVAMDPRADGGQRRITLGADTIRIDRSLAGVRMRLALPVCAYRGVALSVVEEARETWYRLELDHSDPELRVTLAENRDPEALVAEWRGWAKFFGLPRLAQGAGELQVALDGRLGALVLGAAQPRKRGWPLKRRRSRMSAFRKPVRTGAQAVHRDEREIICYE</sequence>
<organism evidence="1 2">
    <name type="scientific">Rhodoblastus acidophilus</name>
    <name type="common">Rhodopseudomonas acidophila</name>
    <dbReference type="NCBI Taxonomy" id="1074"/>
    <lineage>
        <taxon>Bacteria</taxon>
        <taxon>Pseudomonadati</taxon>
        <taxon>Pseudomonadota</taxon>
        <taxon>Alphaproteobacteria</taxon>
        <taxon>Hyphomicrobiales</taxon>
        <taxon>Rhodoblastaceae</taxon>
        <taxon>Rhodoblastus</taxon>
    </lineage>
</organism>
<dbReference type="Pfam" id="PF19596">
    <property type="entry name" value="DUF6101"/>
    <property type="match status" value="1"/>
</dbReference>
<comment type="caution">
    <text evidence="1">The sequence shown here is derived from an EMBL/GenBank/DDBJ whole genome shotgun (WGS) entry which is preliminary data.</text>
</comment>
<proteinExistence type="predicted"/>
<dbReference type="EMBL" id="WNKS01000012">
    <property type="protein sequence ID" value="MTV31964.1"/>
    <property type="molecule type" value="Genomic_DNA"/>
</dbReference>
<dbReference type="InterPro" id="IPR046083">
    <property type="entry name" value="DUF6101"/>
</dbReference>
<dbReference type="Proteomes" id="UP000439113">
    <property type="component" value="Unassembled WGS sequence"/>
</dbReference>
<accession>A0A6N8DSZ8</accession>
<dbReference type="OrthoDB" id="8449893at2"/>
<protein>
    <submittedName>
        <fullName evidence="1">Uncharacterized protein</fullName>
    </submittedName>
</protein>
<dbReference type="AlphaFoldDB" id="A0A6N8DSZ8"/>
<dbReference type="RefSeq" id="WP_155446657.1">
    <property type="nucleotide sequence ID" value="NZ_JAOQNR010000013.1"/>
</dbReference>
<reference evidence="1 2" key="1">
    <citation type="submission" date="2019-11" db="EMBL/GenBank/DDBJ databases">
        <title>Whole-genome sequence of a Rhodoblastus acidophilus DSM 142.</title>
        <authorList>
            <person name="Kyndt J.A."/>
            <person name="Meyer T.E."/>
        </authorList>
    </citation>
    <scope>NUCLEOTIDE SEQUENCE [LARGE SCALE GENOMIC DNA]</scope>
    <source>
        <strain evidence="1 2">DSM 142</strain>
    </source>
</reference>
<name>A0A6N8DSZ8_RHOAC</name>
<gene>
    <name evidence="1" type="ORF">GJ654_13305</name>
</gene>
<evidence type="ECO:0000313" key="2">
    <source>
        <dbReference type="Proteomes" id="UP000439113"/>
    </source>
</evidence>